<gene>
    <name evidence="2" type="ORF">BJP36_38630</name>
</gene>
<reference evidence="2" key="2">
    <citation type="submission" date="2022-10" db="EMBL/GenBank/DDBJ databases">
        <authorList>
            <person name="Ngo T.-E."/>
        </authorList>
    </citation>
    <scope>NUCLEOTIDE SEQUENCE</scope>
    <source>
        <strain evidence="2">JHB</strain>
    </source>
</reference>
<evidence type="ECO:0000256" key="1">
    <source>
        <dbReference type="SAM" id="MobiDB-lite"/>
    </source>
</evidence>
<feature type="region of interest" description="Disordered" evidence="1">
    <location>
        <begin position="1"/>
        <end position="50"/>
    </location>
</feature>
<accession>A0A9Q9SUN3</accession>
<reference evidence="2" key="1">
    <citation type="journal article" date="2017" name="Proc. Natl. Acad. Sci. U.S.A.">
        <title>Comparative genomics uncovers the prolific and distinctive metabolic potential of the cyanobacterial genus Moorea.</title>
        <authorList>
            <person name="Leao T."/>
            <person name="Castelao G."/>
            <person name="Korobeynikov A."/>
            <person name="Monroe E.A."/>
            <person name="Podell S."/>
            <person name="Glukhov E."/>
            <person name="Allen E.E."/>
            <person name="Gerwick W.H."/>
            <person name="Gerwick L."/>
        </authorList>
    </citation>
    <scope>NUCLEOTIDE SEQUENCE</scope>
    <source>
        <strain evidence="2">JHB</strain>
    </source>
</reference>
<protein>
    <submittedName>
        <fullName evidence="2">Uncharacterized protein</fullName>
    </submittedName>
</protein>
<sequence length="50" mass="5651">MNVCSWLTINRQPSTVNRQPSTVKPQQKTTPQQTSQQQTVNLSIDQLPIS</sequence>
<feature type="compositionally biased region" description="Polar residues" evidence="1">
    <location>
        <begin position="1"/>
        <end position="18"/>
    </location>
</feature>
<dbReference type="AlphaFoldDB" id="A0A9Q9SUN3"/>
<feature type="compositionally biased region" description="Low complexity" evidence="1">
    <location>
        <begin position="19"/>
        <end position="40"/>
    </location>
</feature>
<dbReference type="EMBL" id="CP017708">
    <property type="protein sequence ID" value="WAN69989.1"/>
    <property type="molecule type" value="Genomic_DNA"/>
</dbReference>
<dbReference type="Proteomes" id="UP000176944">
    <property type="component" value="Chromosome"/>
</dbReference>
<evidence type="ECO:0000313" key="2">
    <source>
        <dbReference type="EMBL" id="WAN69989.1"/>
    </source>
</evidence>
<organism evidence="2">
    <name type="scientific">Moorena producens (strain JHB)</name>
    <dbReference type="NCBI Taxonomy" id="1454205"/>
    <lineage>
        <taxon>Bacteria</taxon>
        <taxon>Bacillati</taxon>
        <taxon>Cyanobacteriota</taxon>
        <taxon>Cyanophyceae</taxon>
        <taxon>Coleofasciculales</taxon>
        <taxon>Coleofasciculaceae</taxon>
        <taxon>Moorena</taxon>
    </lineage>
</organism>
<feature type="compositionally biased region" description="Polar residues" evidence="1">
    <location>
        <begin position="41"/>
        <end position="50"/>
    </location>
</feature>
<name>A0A9Q9SUN3_MOOP1</name>
<proteinExistence type="predicted"/>